<dbReference type="InterPro" id="IPR010817">
    <property type="entry name" value="HemY_N"/>
</dbReference>
<sequence>MIRSIFLFVVLGIGLFVGTQYAGQQGYVLISVAGKTIEMSVTTLVVMVIALLAVLFGIEFLIKKVLNTTTSTWNWFSDRKLKKSRRFTNEGIVKLIEGDWKLAEKKVTRLAKNHDMPLLCYLIASEAALEQGNQQKREHYLSLAAQQKDSTLAVELTKAKQYFKEKNYQAAQKIVTELSTHYPTNPVVLALLKSTYYQLQQWPELLYLLPQLKKRKLIEEDELQKLSVEAHCQQLSKAAEQLNQEGLLEHWNQLSRKTKTQPEILTHYIHLLIKHNEDAQAFKLIKDQLKKQPESLLSALLPELNLEPPQAESAIKQLKDMVQGNEHNAEAQSALGRFYMKQQQWSRAQSCFETALRSRSHISDYRYLAQALEYQNMAQAAHDVSQKALSLASNTAEIK</sequence>
<evidence type="ECO:0000256" key="9">
    <source>
        <dbReference type="ARBA" id="ARBA00023244"/>
    </source>
</evidence>
<dbReference type="OrthoDB" id="7067577at2"/>
<keyword evidence="8 11" id="KW-0472">Membrane</keyword>
<evidence type="ECO:0000256" key="8">
    <source>
        <dbReference type="ARBA" id="ARBA00023136"/>
    </source>
</evidence>
<evidence type="ECO:0000259" key="12">
    <source>
        <dbReference type="Pfam" id="PF07219"/>
    </source>
</evidence>
<evidence type="ECO:0000313" key="13">
    <source>
        <dbReference type="EMBL" id="SHO55523.1"/>
    </source>
</evidence>
<dbReference type="Gene3D" id="1.25.40.10">
    <property type="entry name" value="Tetratricopeptide repeat domain"/>
    <property type="match status" value="2"/>
</dbReference>
<evidence type="ECO:0000256" key="2">
    <source>
        <dbReference type="ARBA" id="ARBA00004429"/>
    </source>
</evidence>
<evidence type="ECO:0000256" key="1">
    <source>
        <dbReference type="ARBA" id="ARBA00002962"/>
    </source>
</evidence>
<dbReference type="STRING" id="1117707.VQ7734_01259"/>
<reference evidence="14" key="1">
    <citation type="submission" date="2016-12" db="EMBL/GenBank/DDBJ databases">
        <authorList>
            <person name="Rodrigo-Torres L."/>
            <person name="Arahal R.D."/>
            <person name="Lucena T."/>
        </authorList>
    </citation>
    <scope>NUCLEOTIDE SEQUENCE [LARGE SCALE GENOMIC DNA]</scope>
</reference>
<proteinExistence type="predicted"/>
<dbReference type="GO" id="GO:0006779">
    <property type="term" value="P:porphyrin-containing compound biosynthetic process"/>
    <property type="evidence" value="ECO:0007669"/>
    <property type="project" value="UniProtKB-KW"/>
</dbReference>
<accession>A0A1M7YSC9</accession>
<dbReference type="GO" id="GO:0042168">
    <property type="term" value="P:heme metabolic process"/>
    <property type="evidence" value="ECO:0007669"/>
    <property type="project" value="InterPro"/>
</dbReference>
<keyword evidence="6 11" id="KW-0812">Transmembrane</keyword>
<evidence type="ECO:0000313" key="14">
    <source>
        <dbReference type="Proteomes" id="UP000184600"/>
    </source>
</evidence>
<evidence type="ECO:0000256" key="6">
    <source>
        <dbReference type="ARBA" id="ARBA00022692"/>
    </source>
</evidence>
<dbReference type="SUPFAM" id="SSF81901">
    <property type="entry name" value="HCP-like"/>
    <property type="match status" value="1"/>
</dbReference>
<comment type="pathway">
    <text evidence="3">Porphyrin-containing compound metabolism; protoheme biosynthesis.</text>
</comment>
<comment type="subcellular location">
    <subcellularLocation>
        <location evidence="2">Cell inner membrane</location>
        <topology evidence="2">Multi-pass membrane protein</topology>
    </subcellularLocation>
</comment>
<comment type="function">
    <text evidence="1">Involved in a late step of protoheme IX synthesis.</text>
</comment>
<dbReference type="SUPFAM" id="SSF48452">
    <property type="entry name" value="TPR-like"/>
    <property type="match status" value="1"/>
</dbReference>
<evidence type="ECO:0000256" key="10">
    <source>
        <dbReference type="PROSITE-ProRule" id="PRU00339"/>
    </source>
</evidence>
<evidence type="ECO:0000256" key="3">
    <source>
        <dbReference type="ARBA" id="ARBA00004744"/>
    </source>
</evidence>
<dbReference type="RefSeq" id="WP_073580593.1">
    <property type="nucleotide sequence ID" value="NZ_AP024897.1"/>
</dbReference>
<dbReference type="InterPro" id="IPR019734">
    <property type="entry name" value="TPR_rpt"/>
</dbReference>
<dbReference type="AlphaFoldDB" id="A0A1M7YSC9"/>
<dbReference type="PROSITE" id="PS50005">
    <property type="entry name" value="TPR"/>
    <property type="match status" value="1"/>
</dbReference>
<keyword evidence="7 11" id="KW-1133">Transmembrane helix</keyword>
<keyword evidence="4" id="KW-1003">Cell membrane</keyword>
<dbReference type="Pfam" id="PF14559">
    <property type="entry name" value="TPR_19"/>
    <property type="match status" value="1"/>
</dbReference>
<dbReference type="GO" id="GO:0005886">
    <property type="term" value="C:plasma membrane"/>
    <property type="evidence" value="ECO:0007669"/>
    <property type="project" value="UniProtKB-SubCell"/>
</dbReference>
<dbReference type="InterPro" id="IPR011990">
    <property type="entry name" value="TPR-like_helical_dom_sf"/>
</dbReference>
<dbReference type="Proteomes" id="UP000184600">
    <property type="component" value="Unassembled WGS sequence"/>
</dbReference>
<keyword evidence="9" id="KW-0627">Porphyrin biosynthesis</keyword>
<evidence type="ECO:0000256" key="7">
    <source>
        <dbReference type="ARBA" id="ARBA00022989"/>
    </source>
</evidence>
<feature type="repeat" description="TPR" evidence="10">
    <location>
        <begin position="329"/>
        <end position="362"/>
    </location>
</feature>
<evidence type="ECO:0000256" key="4">
    <source>
        <dbReference type="ARBA" id="ARBA00022475"/>
    </source>
</evidence>
<dbReference type="UniPathway" id="UPA00252"/>
<feature type="domain" description="HemY N-terminal" evidence="12">
    <location>
        <begin position="26"/>
        <end position="132"/>
    </location>
</feature>
<dbReference type="Pfam" id="PF07219">
    <property type="entry name" value="HemY_N"/>
    <property type="match status" value="1"/>
</dbReference>
<keyword evidence="5" id="KW-0997">Cell inner membrane</keyword>
<dbReference type="InterPro" id="IPR005254">
    <property type="entry name" value="Heme_biosyn_assoc_TPR_pro"/>
</dbReference>
<evidence type="ECO:0000256" key="5">
    <source>
        <dbReference type="ARBA" id="ARBA00022519"/>
    </source>
</evidence>
<name>A0A1M7YSC9_9VIBR</name>
<dbReference type="NCBIfam" id="TIGR00540">
    <property type="entry name" value="TPR_hemY_coli"/>
    <property type="match status" value="1"/>
</dbReference>
<evidence type="ECO:0000256" key="11">
    <source>
        <dbReference type="SAM" id="Phobius"/>
    </source>
</evidence>
<dbReference type="EMBL" id="FRFG01000015">
    <property type="protein sequence ID" value="SHO55523.1"/>
    <property type="molecule type" value="Genomic_DNA"/>
</dbReference>
<keyword evidence="14" id="KW-1185">Reference proteome</keyword>
<feature type="transmembrane region" description="Helical" evidence="11">
    <location>
        <begin position="41"/>
        <end position="62"/>
    </location>
</feature>
<gene>
    <name evidence="13" type="ORF">VQ7734_01259</name>
</gene>
<protein>
    <submittedName>
        <fullName evidence="13">Putative protoheme IX biogenesis protein</fullName>
    </submittedName>
</protein>
<keyword evidence="10" id="KW-0802">TPR repeat</keyword>
<organism evidence="13 14">
    <name type="scientific">Vibrio quintilis</name>
    <dbReference type="NCBI Taxonomy" id="1117707"/>
    <lineage>
        <taxon>Bacteria</taxon>
        <taxon>Pseudomonadati</taxon>
        <taxon>Pseudomonadota</taxon>
        <taxon>Gammaproteobacteria</taxon>
        <taxon>Vibrionales</taxon>
        <taxon>Vibrionaceae</taxon>
        <taxon>Vibrio</taxon>
    </lineage>
</organism>